<reference evidence="1 2" key="1">
    <citation type="submission" date="2020-04" db="EMBL/GenBank/DDBJ databases">
        <title>Massilia sp. nov., a cold adapted bacteria isolated from Arctic soil.</title>
        <authorList>
            <person name="Son J."/>
            <person name="Ka J.-O."/>
        </authorList>
    </citation>
    <scope>NUCLEOTIDE SEQUENCE [LARGE SCALE GENOMIC DNA]</scope>
    <source>
        <strain evidence="1 2">ML15P13</strain>
    </source>
</reference>
<dbReference type="SUPFAM" id="SSF48498">
    <property type="entry name" value="Tetracyclin repressor-like, C-terminal domain"/>
    <property type="match status" value="1"/>
</dbReference>
<accession>A0A7Y2JZL0</accession>
<organism evidence="1 2">
    <name type="scientific">Telluria aromaticivorans</name>
    <dbReference type="NCBI Taxonomy" id="2725995"/>
    <lineage>
        <taxon>Bacteria</taxon>
        <taxon>Pseudomonadati</taxon>
        <taxon>Pseudomonadota</taxon>
        <taxon>Betaproteobacteria</taxon>
        <taxon>Burkholderiales</taxon>
        <taxon>Oxalobacteraceae</taxon>
        <taxon>Telluria group</taxon>
        <taxon>Telluria</taxon>
    </lineage>
</organism>
<dbReference type="Gene3D" id="1.10.357.10">
    <property type="entry name" value="Tetracycline Repressor, domain 2"/>
    <property type="match status" value="1"/>
</dbReference>
<dbReference type="Proteomes" id="UP000533905">
    <property type="component" value="Unassembled WGS sequence"/>
</dbReference>
<evidence type="ECO:0000313" key="2">
    <source>
        <dbReference type="Proteomes" id="UP000533905"/>
    </source>
</evidence>
<name>A0A7Y2JZL0_9BURK</name>
<gene>
    <name evidence="1" type="ORF">HGB41_10075</name>
</gene>
<proteinExistence type="predicted"/>
<keyword evidence="2" id="KW-1185">Reference proteome</keyword>
<dbReference type="AlphaFoldDB" id="A0A7Y2JZL0"/>
<evidence type="ECO:0000313" key="1">
    <source>
        <dbReference type="EMBL" id="NNG23343.1"/>
    </source>
</evidence>
<sequence>MPDYFRSRFEPALAMLLTSAANAGVTRGDIAPYDLLRAIGNLSFLSDDDAVMHTEWMISLLIAGLRFGAQQQAS</sequence>
<evidence type="ECO:0008006" key="3">
    <source>
        <dbReference type="Google" id="ProtNLM"/>
    </source>
</evidence>
<dbReference type="EMBL" id="JABAIV010000003">
    <property type="protein sequence ID" value="NNG23343.1"/>
    <property type="molecule type" value="Genomic_DNA"/>
</dbReference>
<protein>
    <recommendedName>
        <fullName evidence="3">TetR family transcriptional regulator</fullName>
    </recommendedName>
</protein>
<dbReference type="InterPro" id="IPR036271">
    <property type="entry name" value="Tet_transcr_reg_TetR-rel_C_sf"/>
</dbReference>
<comment type="caution">
    <text evidence="1">The sequence shown here is derived from an EMBL/GenBank/DDBJ whole genome shotgun (WGS) entry which is preliminary data.</text>
</comment>